<evidence type="ECO:0000313" key="4">
    <source>
        <dbReference type="EMBL" id="KFC82669.1"/>
    </source>
</evidence>
<feature type="signal peptide" evidence="3">
    <location>
        <begin position="1"/>
        <end position="23"/>
    </location>
</feature>
<dbReference type="PROSITE" id="PS00531">
    <property type="entry name" value="RNASE_T2_2"/>
    <property type="match status" value="1"/>
</dbReference>
<dbReference type="NCBIfam" id="NF007502">
    <property type="entry name" value="PRK10095.1"/>
    <property type="match status" value="1"/>
</dbReference>
<dbReference type="PANTHER" id="PTHR11240:SF22">
    <property type="entry name" value="RIBONUCLEASE T2"/>
    <property type="match status" value="1"/>
</dbReference>
<reference evidence="4 5" key="1">
    <citation type="submission" date="2014-05" db="EMBL/GenBank/DDBJ databases">
        <title>ATOL: Assembling a taxonomically balanced genome-scale reconstruction of the evolutionary history of the Enterobacteriaceae.</title>
        <authorList>
            <person name="Plunkett G.III."/>
            <person name="Neeno-Eckwall E.C."/>
            <person name="Glasner J.D."/>
            <person name="Perna N.T."/>
        </authorList>
    </citation>
    <scope>NUCLEOTIDE SEQUENCE [LARGE SCALE GENOMIC DNA]</scope>
    <source>
        <strain evidence="4 5">ATCC 33320</strain>
    </source>
</reference>
<evidence type="ECO:0000313" key="5">
    <source>
        <dbReference type="Proteomes" id="UP000028653"/>
    </source>
</evidence>
<keyword evidence="5" id="KW-1185">Reference proteome</keyword>
<dbReference type="EC" id="3.1.27.6" evidence="4"/>
<dbReference type="EMBL" id="JMPI01000022">
    <property type="protein sequence ID" value="KFC82669.1"/>
    <property type="molecule type" value="Genomic_DNA"/>
</dbReference>
<gene>
    <name evidence="4" type="primary">rna</name>
    <name evidence="4" type="ORF">GBAG_1032</name>
</gene>
<evidence type="ECO:0000256" key="2">
    <source>
        <dbReference type="RuleBase" id="RU004328"/>
    </source>
</evidence>
<proteinExistence type="inferred from homology"/>
<organism evidence="4 5">
    <name type="scientific">Buttiauxella agrestis ATCC 33320</name>
    <dbReference type="NCBI Taxonomy" id="1006004"/>
    <lineage>
        <taxon>Bacteria</taxon>
        <taxon>Pseudomonadati</taxon>
        <taxon>Pseudomonadota</taxon>
        <taxon>Gammaproteobacteria</taxon>
        <taxon>Enterobacterales</taxon>
        <taxon>Enterobacteriaceae</taxon>
        <taxon>Buttiauxella</taxon>
    </lineage>
</organism>
<dbReference type="InterPro" id="IPR036430">
    <property type="entry name" value="RNase_T2-like_sf"/>
</dbReference>
<dbReference type="PANTHER" id="PTHR11240">
    <property type="entry name" value="RIBONUCLEASE T2"/>
    <property type="match status" value="1"/>
</dbReference>
<dbReference type="GO" id="GO:0006401">
    <property type="term" value="P:RNA catabolic process"/>
    <property type="evidence" value="ECO:0007669"/>
    <property type="project" value="UniProtKB-ARBA"/>
</dbReference>
<dbReference type="STRING" id="1006004.GBAG_1032"/>
<dbReference type="GO" id="GO:0003723">
    <property type="term" value="F:RNA binding"/>
    <property type="evidence" value="ECO:0007669"/>
    <property type="project" value="InterPro"/>
</dbReference>
<comment type="caution">
    <text evidence="4">The sequence shown here is derived from an EMBL/GenBank/DDBJ whole genome shotgun (WGS) entry which is preliminary data.</text>
</comment>
<accession>A0A085GG24</accession>
<dbReference type="GO" id="GO:0016787">
    <property type="term" value="F:hydrolase activity"/>
    <property type="evidence" value="ECO:0007669"/>
    <property type="project" value="UniProtKB-KW"/>
</dbReference>
<dbReference type="InterPro" id="IPR018188">
    <property type="entry name" value="RNase_T2_His_AS_1"/>
</dbReference>
<dbReference type="InterPro" id="IPR001568">
    <property type="entry name" value="RNase_T2-like"/>
</dbReference>
<dbReference type="InterPro" id="IPR033130">
    <property type="entry name" value="RNase_T2_His_AS_2"/>
</dbReference>
<dbReference type="EC" id="3.1.27.1" evidence="4"/>
<keyword evidence="3" id="KW-0732">Signal</keyword>
<dbReference type="Gene3D" id="3.90.730.10">
    <property type="entry name" value="Ribonuclease T2-like"/>
    <property type="match status" value="1"/>
</dbReference>
<dbReference type="SUPFAM" id="SSF55895">
    <property type="entry name" value="Ribonuclease Rh-like"/>
    <property type="match status" value="1"/>
</dbReference>
<dbReference type="eggNOG" id="COG3719">
    <property type="taxonomic scope" value="Bacteria"/>
</dbReference>
<sequence length="268" mass="29695">MKMTWQNTLILTSLLSTSSLLQAQPLTARQYGDFDRYVLALSWQTGFCQSMHERNRNEPAECKTQQEQNDKRAFLTVHGLWPGLPKSVAARGVDEKRWMRYGCSTRPVPNMAEVRGSQKCQAPAPALTPDIASQLAGVMPGAGGQSCLDRYEFAKHGVCFGFNPNAYFGTMVRLNSEFKQSAFGNFLAENYGKIVTRKAFNKALEKSWGDDAVKAVKLTCNGNPAYLTEMQISLDAAKINGPLNEDSFAKQKNPGNCAKQFRLDAVGY</sequence>
<name>A0A085GG24_9ENTR</name>
<protein>
    <submittedName>
        <fullName evidence="4">Ribonuclease I</fullName>
        <ecNumber evidence="4">3.1.27.1</ecNumber>
        <ecNumber evidence="4">3.1.27.6</ecNumber>
    </submittedName>
</protein>
<dbReference type="OrthoDB" id="4720638at2"/>
<keyword evidence="4" id="KW-0378">Hydrolase</keyword>
<evidence type="ECO:0000256" key="3">
    <source>
        <dbReference type="SAM" id="SignalP"/>
    </source>
</evidence>
<dbReference type="PROSITE" id="PS00530">
    <property type="entry name" value="RNASE_T2_1"/>
    <property type="match status" value="1"/>
</dbReference>
<dbReference type="Pfam" id="PF00445">
    <property type="entry name" value="Ribonuclease_T2"/>
    <property type="match status" value="1"/>
</dbReference>
<dbReference type="Proteomes" id="UP000028653">
    <property type="component" value="Unassembled WGS sequence"/>
</dbReference>
<evidence type="ECO:0000256" key="1">
    <source>
        <dbReference type="ARBA" id="ARBA00007469"/>
    </source>
</evidence>
<dbReference type="GO" id="GO:0033897">
    <property type="term" value="F:ribonuclease T2 activity"/>
    <property type="evidence" value="ECO:0007669"/>
    <property type="project" value="InterPro"/>
</dbReference>
<dbReference type="AlphaFoldDB" id="A0A085GG24"/>
<feature type="chain" id="PRO_5001791120" evidence="3">
    <location>
        <begin position="24"/>
        <end position="268"/>
    </location>
</feature>
<comment type="similarity">
    <text evidence="1 2">Belongs to the RNase T2 family.</text>
</comment>